<dbReference type="EMBL" id="CP046400">
    <property type="protein sequence ID" value="QGY38970.1"/>
    <property type="molecule type" value="Genomic_DNA"/>
</dbReference>
<organism evidence="2 3">
    <name type="scientific">Pseudodesulfovibrio cashew</name>
    <dbReference type="NCBI Taxonomy" id="2678688"/>
    <lineage>
        <taxon>Bacteria</taxon>
        <taxon>Pseudomonadati</taxon>
        <taxon>Thermodesulfobacteriota</taxon>
        <taxon>Desulfovibrionia</taxon>
        <taxon>Desulfovibrionales</taxon>
        <taxon>Desulfovibrionaceae</taxon>
    </lineage>
</organism>
<dbReference type="SUPFAM" id="SSF51126">
    <property type="entry name" value="Pectin lyase-like"/>
    <property type="match status" value="1"/>
</dbReference>
<dbReference type="InterPro" id="IPR012334">
    <property type="entry name" value="Pectin_lyas_fold"/>
</dbReference>
<dbReference type="KEGG" id="psel:GM415_02070"/>
<feature type="signal peptide" evidence="1">
    <location>
        <begin position="1"/>
        <end position="21"/>
    </location>
</feature>
<protein>
    <submittedName>
        <fullName evidence="2">Right-handed parallel beta-helix repeat-containing protein</fullName>
    </submittedName>
</protein>
<feature type="chain" id="PRO_5026211706" evidence="1">
    <location>
        <begin position="22"/>
        <end position="434"/>
    </location>
</feature>
<gene>
    <name evidence="2" type="ORF">GM415_02070</name>
</gene>
<name>A0A6I6JD30_9BACT</name>
<dbReference type="AlphaFoldDB" id="A0A6I6JD30"/>
<dbReference type="RefSeq" id="WP_158946181.1">
    <property type="nucleotide sequence ID" value="NZ_CP046400.1"/>
</dbReference>
<keyword evidence="1" id="KW-0732">Signal</keyword>
<keyword evidence="3" id="KW-1185">Reference proteome</keyword>
<accession>A0A6I6JD30</accession>
<dbReference type="Proteomes" id="UP000428328">
    <property type="component" value="Chromosome"/>
</dbReference>
<reference evidence="2 3" key="1">
    <citation type="submission" date="2019-11" db="EMBL/GenBank/DDBJ databases">
        <authorList>
            <person name="Zheng R.K."/>
            <person name="Sun C.M."/>
        </authorList>
    </citation>
    <scope>NUCLEOTIDE SEQUENCE [LARGE SCALE GENOMIC DNA]</scope>
    <source>
        <strain evidence="2 3">SRB007</strain>
    </source>
</reference>
<evidence type="ECO:0000256" key="1">
    <source>
        <dbReference type="SAM" id="SignalP"/>
    </source>
</evidence>
<evidence type="ECO:0000313" key="2">
    <source>
        <dbReference type="EMBL" id="QGY38970.1"/>
    </source>
</evidence>
<dbReference type="InterPro" id="IPR011050">
    <property type="entry name" value="Pectin_lyase_fold/virulence"/>
</dbReference>
<sequence length="434" mass="46651">MHRIIAITALLIFLTATPAMADRTVVGTGDPTMDVRNVQAAVKEGGQILLRGRFNFGQDGRVNITKSVRILGERDGSGDPKTRITGGFWTFYSPLPVKDAPPASTGPIIAIHDIHFDGAKGTPLHFPLVGGLDVRGCLVTDVAPQEINITWNDGETLLFQAGIVVGNRLDSPKRRIKRAATGTLTVADNRFFMETAKPDRTAGYGIMADWTWGADLKLTGNIIHRASRNGIEALDNTLGPKGEGSIAIDRNRIITAEEGIPYPHKYGPNGIVAGWYFSTTGGVEFSKNNRITLNGNRIEGRGDLSTGMLLYSNDVVATCNDIIMAGGSQARGIVQTGSRGFFANNRVRGEARYAIWCHPFEALKASANTFAWTDLNDFTGVKGQVLLAGTVNVIIGRVPALVDKGKGNRVVETKPCALPEADPEGDAWEPVSTQ</sequence>
<dbReference type="Gene3D" id="2.160.20.10">
    <property type="entry name" value="Single-stranded right-handed beta-helix, Pectin lyase-like"/>
    <property type="match status" value="1"/>
</dbReference>
<proteinExistence type="predicted"/>
<evidence type="ECO:0000313" key="3">
    <source>
        <dbReference type="Proteomes" id="UP000428328"/>
    </source>
</evidence>